<dbReference type="AlphaFoldDB" id="A0AAV5LBW7"/>
<sequence length="476" mass="56388">MEERVNQLPDIVFGQPLRKHSIVGFGVFHNWVKRSIFWELPYWKDLLIRHNLDVMHCEKNFLDNIKNTVMDDKGCTKDNTNARLDLQLYCNRSELELIPQDDRTAIKPNASYVLSREQRALICQWLKELRFPDGYASNIARCVNMQELRLFGMESHYCHVFMQRLLPIAFCDFLVDEVWGPLTEMSNFFRALTALIIHVNNMEMWEEKIIQTICKLEKVFPPAFFDSMEHLAIHLPYEAKVGGPVQFRWMPFDYQVCSGLSEDQIQIKRQLEFIPWFKTTRTYYWEEDDARVYKVWRLHCRNHFRDELHRARKAWVRDKKLPEFMHKDTFKILLAKWRSPKYIALQERGRQNQSKGDRVTHTIRCLSIGIHEDRLAAKRGGVRPTPLESYLLTHTTRRPDAPEDAPPTWICPQVEQTYLIIIFHLISHYHLKLLTNENFIFETKRCSPKICGEAWAKQGFMARMGSTYLEGGGWTS</sequence>
<evidence type="ECO:0000313" key="2">
    <source>
        <dbReference type="EMBL" id="GKV34391.1"/>
    </source>
</evidence>
<dbReference type="Pfam" id="PF13960">
    <property type="entry name" value="DUF4218"/>
    <property type="match status" value="1"/>
</dbReference>
<dbReference type="PANTHER" id="PTHR48258">
    <property type="entry name" value="DUF4218 DOMAIN-CONTAINING PROTEIN-RELATED"/>
    <property type="match status" value="1"/>
</dbReference>
<evidence type="ECO:0000313" key="3">
    <source>
        <dbReference type="Proteomes" id="UP001054252"/>
    </source>
</evidence>
<comment type="caution">
    <text evidence="2">The sequence shown here is derived from an EMBL/GenBank/DDBJ whole genome shotgun (WGS) entry which is preliminary data.</text>
</comment>
<gene>
    <name evidence="2" type="ORF">SLEP1_g42766</name>
</gene>
<dbReference type="EMBL" id="BPVZ01000105">
    <property type="protein sequence ID" value="GKV34391.1"/>
    <property type="molecule type" value="Genomic_DNA"/>
</dbReference>
<organism evidence="2 3">
    <name type="scientific">Rubroshorea leprosula</name>
    <dbReference type="NCBI Taxonomy" id="152421"/>
    <lineage>
        <taxon>Eukaryota</taxon>
        <taxon>Viridiplantae</taxon>
        <taxon>Streptophyta</taxon>
        <taxon>Embryophyta</taxon>
        <taxon>Tracheophyta</taxon>
        <taxon>Spermatophyta</taxon>
        <taxon>Magnoliopsida</taxon>
        <taxon>eudicotyledons</taxon>
        <taxon>Gunneridae</taxon>
        <taxon>Pentapetalae</taxon>
        <taxon>rosids</taxon>
        <taxon>malvids</taxon>
        <taxon>Malvales</taxon>
        <taxon>Dipterocarpaceae</taxon>
        <taxon>Rubroshorea</taxon>
    </lineage>
</organism>
<protein>
    <recommendedName>
        <fullName evidence="1">DUF4218 domain-containing protein</fullName>
    </recommendedName>
</protein>
<dbReference type="PANTHER" id="PTHR48258:SF4">
    <property type="entry name" value="DUF4216 DOMAIN-CONTAINING PROTEIN"/>
    <property type="match status" value="1"/>
</dbReference>
<keyword evidence="3" id="KW-1185">Reference proteome</keyword>
<dbReference type="Proteomes" id="UP001054252">
    <property type="component" value="Unassembled WGS sequence"/>
</dbReference>
<accession>A0AAV5LBW7</accession>
<name>A0AAV5LBW7_9ROSI</name>
<proteinExistence type="predicted"/>
<evidence type="ECO:0000259" key="1">
    <source>
        <dbReference type="Pfam" id="PF13960"/>
    </source>
</evidence>
<feature type="domain" description="DUF4218" evidence="1">
    <location>
        <begin position="193"/>
        <end position="251"/>
    </location>
</feature>
<dbReference type="InterPro" id="IPR025452">
    <property type="entry name" value="DUF4218"/>
</dbReference>
<reference evidence="2 3" key="1">
    <citation type="journal article" date="2021" name="Commun. Biol.">
        <title>The genome of Shorea leprosula (Dipterocarpaceae) highlights the ecological relevance of drought in aseasonal tropical rainforests.</title>
        <authorList>
            <person name="Ng K.K.S."/>
            <person name="Kobayashi M.J."/>
            <person name="Fawcett J.A."/>
            <person name="Hatakeyama M."/>
            <person name="Paape T."/>
            <person name="Ng C.H."/>
            <person name="Ang C.C."/>
            <person name="Tnah L.H."/>
            <person name="Lee C.T."/>
            <person name="Nishiyama T."/>
            <person name="Sese J."/>
            <person name="O'Brien M.J."/>
            <person name="Copetti D."/>
            <person name="Mohd Noor M.I."/>
            <person name="Ong R.C."/>
            <person name="Putra M."/>
            <person name="Sireger I.Z."/>
            <person name="Indrioko S."/>
            <person name="Kosugi Y."/>
            <person name="Izuno A."/>
            <person name="Isagi Y."/>
            <person name="Lee S.L."/>
            <person name="Shimizu K.K."/>
        </authorList>
    </citation>
    <scope>NUCLEOTIDE SEQUENCE [LARGE SCALE GENOMIC DNA]</scope>
    <source>
        <strain evidence="2">214</strain>
    </source>
</reference>